<proteinExistence type="predicted"/>
<reference evidence="6 7" key="1">
    <citation type="submission" date="2020-04" db="EMBL/GenBank/DDBJ databases">
        <title>Description of novel Gluconacetobacter.</title>
        <authorList>
            <person name="Sombolestani A."/>
        </authorList>
    </citation>
    <scope>NUCLEOTIDE SEQUENCE [LARGE SCALE GENOMIC DNA]</scope>
    <source>
        <strain evidence="6 7">LMG 27802</strain>
    </source>
</reference>
<dbReference type="SUPFAM" id="SSF46785">
    <property type="entry name" value="Winged helix' DNA-binding domain"/>
    <property type="match status" value="1"/>
</dbReference>
<dbReference type="Pfam" id="PF07729">
    <property type="entry name" value="FCD"/>
    <property type="match status" value="1"/>
</dbReference>
<sequence>MASAGRIRRGPRSAGAANERDEDGGRRALSVDAYNHVRTALIRSRYRMGQRLVLRPLAAELGLSPTPVREALLRLVSEQALELNDRNTAVVPDITQASFLEIHNLRVDLESRLVQAAALRATTAEIDALSTLNDLFLAACERHDEGSMAACNADFHALLSNIADLPLTANILRSLWARVGPIYALARTGPPPRAPGVPHPHDELLVALRARNPEEARQALVRDFEYARKWIEPLLPV</sequence>
<dbReference type="GO" id="GO:0003677">
    <property type="term" value="F:DNA binding"/>
    <property type="evidence" value="ECO:0007669"/>
    <property type="project" value="UniProtKB-KW"/>
</dbReference>
<dbReference type="SMART" id="SM00345">
    <property type="entry name" value="HTH_GNTR"/>
    <property type="match status" value="1"/>
</dbReference>
<dbReference type="PROSITE" id="PS50949">
    <property type="entry name" value="HTH_GNTR"/>
    <property type="match status" value="1"/>
</dbReference>
<evidence type="ECO:0000256" key="3">
    <source>
        <dbReference type="ARBA" id="ARBA00023163"/>
    </source>
</evidence>
<dbReference type="EMBL" id="JABEQM010000004">
    <property type="protein sequence ID" value="MBB2201347.1"/>
    <property type="molecule type" value="Genomic_DNA"/>
</dbReference>
<dbReference type="RefSeq" id="WP_182956657.1">
    <property type="nucleotide sequence ID" value="NZ_JABEQM010000004.1"/>
</dbReference>
<dbReference type="PANTHER" id="PTHR43537">
    <property type="entry name" value="TRANSCRIPTIONAL REGULATOR, GNTR FAMILY"/>
    <property type="match status" value="1"/>
</dbReference>
<evidence type="ECO:0000256" key="1">
    <source>
        <dbReference type="ARBA" id="ARBA00023015"/>
    </source>
</evidence>
<dbReference type="InterPro" id="IPR008920">
    <property type="entry name" value="TF_FadR/GntR_C"/>
</dbReference>
<feature type="region of interest" description="Disordered" evidence="4">
    <location>
        <begin position="1"/>
        <end position="24"/>
    </location>
</feature>
<keyword evidence="2" id="KW-0238">DNA-binding</keyword>
<dbReference type="Gene3D" id="1.20.120.530">
    <property type="entry name" value="GntR ligand-binding domain-like"/>
    <property type="match status" value="1"/>
</dbReference>
<protein>
    <submittedName>
        <fullName evidence="6">GntR family transcriptional regulator</fullName>
    </submittedName>
</protein>
<dbReference type="SMART" id="SM00895">
    <property type="entry name" value="FCD"/>
    <property type="match status" value="1"/>
</dbReference>
<dbReference type="Proteomes" id="UP000578030">
    <property type="component" value="Unassembled WGS sequence"/>
</dbReference>
<dbReference type="GO" id="GO:0003700">
    <property type="term" value="F:DNA-binding transcription factor activity"/>
    <property type="evidence" value="ECO:0007669"/>
    <property type="project" value="InterPro"/>
</dbReference>
<dbReference type="PANTHER" id="PTHR43537:SF39">
    <property type="entry name" value="HTH-TYPE TRANSCRIPTIONAL REGULATOR MCBR"/>
    <property type="match status" value="1"/>
</dbReference>
<keyword evidence="1" id="KW-0805">Transcription regulation</keyword>
<name>A0A7W4K6V2_9PROT</name>
<evidence type="ECO:0000313" key="7">
    <source>
        <dbReference type="Proteomes" id="UP000578030"/>
    </source>
</evidence>
<evidence type="ECO:0000259" key="5">
    <source>
        <dbReference type="PROSITE" id="PS50949"/>
    </source>
</evidence>
<dbReference type="InterPro" id="IPR036388">
    <property type="entry name" value="WH-like_DNA-bd_sf"/>
</dbReference>
<gene>
    <name evidence="6" type="ORF">HLH28_07080</name>
</gene>
<feature type="compositionally biased region" description="Basic residues" evidence="4">
    <location>
        <begin position="1"/>
        <end position="11"/>
    </location>
</feature>
<dbReference type="InterPro" id="IPR011711">
    <property type="entry name" value="GntR_C"/>
</dbReference>
<dbReference type="Pfam" id="PF00392">
    <property type="entry name" value="GntR"/>
    <property type="match status" value="1"/>
</dbReference>
<dbReference type="InterPro" id="IPR036390">
    <property type="entry name" value="WH_DNA-bd_sf"/>
</dbReference>
<evidence type="ECO:0000256" key="4">
    <source>
        <dbReference type="SAM" id="MobiDB-lite"/>
    </source>
</evidence>
<dbReference type="Gene3D" id="1.10.10.10">
    <property type="entry name" value="Winged helix-like DNA-binding domain superfamily/Winged helix DNA-binding domain"/>
    <property type="match status" value="1"/>
</dbReference>
<dbReference type="SUPFAM" id="SSF48008">
    <property type="entry name" value="GntR ligand-binding domain-like"/>
    <property type="match status" value="1"/>
</dbReference>
<dbReference type="InterPro" id="IPR000524">
    <property type="entry name" value="Tscrpt_reg_HTH_GntR"/>
</dbReference>
<accession>A0A7W4K6V2</accession>
<evidence type="ECO:0000313" key="6">
    <source>
        <dbReference type="EMBL" id="MBB2201347.1"/>
    </source>
</evidence>
<keyword evidence="3" id="KW-0804">Transcription</keyword>
<organism evidence="6 7">
    <name type="scientific">Gluconacetobacter tumulisoli</name>
    <dbReference type="NCBI Taxonomy" id="1286189"/>
    <lineage>
        <taxon>Bacteria</taxon>
        <taxon>Pseudomonadati</taxon>
        <taxon>Pseudomonadota</taxon>
        <taxon>Alphaproteobacteria</taxon>
        <taxon>Acetobacterales</taxon>
        <taxon>Acetobacteraceae</taxon>
        <taxon>Gluconacetobacter</taxon>
    </lineage>
</organism>
<feature type="domain" description="HTH gntR-type" evidence="5">
    <location>
        <begin position="27"/>
        <end position="94"/>
    </location>
</feature>
<evidence type="ECO:0000256" key="2">
    <source>
        <dbReference type="ARBA" id="ARBA00023125"/>
    </source>
</evidence>
<dbReference type="AlphaFoldDB" id="A0A7W4K6V2"/>
<keyword evidence="7" id="KW-1185">Reference proteome</keyword>
<comment type="caution">
    <text evidence="6">The sequence shown here is derived from an EMBL/GenBank/DDBJ whole genome shotgun (WGS) entry which is preliminary data.</text>
</comment>